<reference evidence="5 6" key="1">
    <citation type="submission" date="2017-10" db="EMBL/GenBank/DDBJ databases">
        <title>The draft genome sequence of Lewinella nigricans NBRC 102662.</title>
        <authorList>
            <person name="Wang K."/>
        </authorList>
    </citation>
    <scope>NUCLEOTIDE SEQUENCE [LARGE SCALE GENOMIC DNA]</scope>
    <source>
        <strain evidence="5 6">NBRC 102662</strain>
    </source>
</reference>
<dbReference type="GO" id="GO:0006508">
    <property type="term" value="P:proteolysis"/>
    <property type="evidence" value="ECO:0007669"/>
    <property type="project" value="UniProtKB-KW"/>
</dbReference>
<keyword evidence="1" id="KW-0645">Protease</keyword>
<feature type="domain" description="P/Homo B" evidence="4">
    <location>
        <begin position="580"/>
        <end position="739"/>
    </location>
</feature>
<evidence type="ECO:0000259" key="3">
    <source>
        <dbReference type="PROSITE" id="PS50093"/>
    </source>
</evidence>
<dbReference type="GO" id="GO:0004252">
    <property type="term" value="F:serine-type endopeptidase activity"/>
    <property type="evidence" value="ECO:0007669"/>
    <property type="project" value="InterPro"/>
</dbReference>
<dbReference type="Pfam" id="PF13585">
    <property type="entry name" value="CHU_C"/>
    <property type="match status" value="1"/>
</dbReference>
<dbReference type="Gene3D" id="2.60.120.260">
    <property type="entry name" value="Galactose-binding domain-like"/>
    <property type="match status" value="2"/>
</dbReference>
<organism evidence="5 6">
    <name type="scientific">Flavilitoribacter nigricans (strain ATCC 23147 / DSM 23189 / NBRC 102662 / NCIMB 1420 / SS-2)</name>
    <name type="common">Lewinella nigricans</name>
    <dbReference type="NCBI Taxonomy" id="1122177"/>
    <lineage>
        <taxon>Bacteria</taxon>
        <taxon>Pseudomonadati</taxon>
        <taxon>Bacteroidota</taxon>
        <taxon>Saprospiria</taxon>
        <taxon>Saprospirales</taxon>
        <taxon>Lewinellaceae</taxon>
        <taxon>Flavilitoribacter</taxon>
    </lineage>
</organism>
<evidence type="ECO:0000313" key="6">
    <source>
        <dbReference type="Proteomes" id="UP000223913"/>
    </source>
</evidence>
<evidence type="ECO:0000256" key="2">
    <source>
        <dbReference type="ARBA" id="ARBA00022801"/>
    </source>
</evidence>
<dbReference type="InterPro" id="IPR000601">
    <property type="entry name" value="PKD_dom"/>
</dbReference>
<dbReference type="NCBIfam" id="TIGR04131">
    <property type="entry name" value="Bac_Flav_CTERM"/>
    <property type="match status" value="1"/>
</dbReference>
<dbReference type="SUPFAM" id="SSF49299">
    <property type="entry name" value="PKD domain"/>
    <property type="match status" value="1"/>
</dbReference>
<gene>
    <name evidence="5" type="ORF">CRP01_05680</name>
</gene>
<dbReference type="PROSITE" id="PS50093">
    <property type="entry name" value="PKD"/>
    <property type="match status" value="1"/>
</dbReference>
<evidence type="ECO:0000256" key="1">
    <source>
        <dbReference type="ARBA" id="ARBA00022670"/>
    </source>
</evidence>
<evidence type="ECO:0008006" key="7">
    <source>
        <dbReference type="Google" id="ProtNLM"/>
    </source>
</evidence>
<dbReference type="Gene3D" id="2.60.40.740">
    <property type="match status" value="4"/>
</dbReference>
<dbReference type="Gene3D" id="2.60.40.10">
    <property type="entry name" value="Immunoglobulins"/>
    <property type="match status" value="1"/>
</dbReference>
<dbReference type="InterPro" id="IPR035986">
    <property type="entry name" value="PKD_dom_sf"/>
</dbReference>
<keyword evidence="2" id="KW-0378">Hydrolase</keyword>
<dbReference type="InterPro" id="IPR002884">
    <property type="entry name" value="P_dom"/>
</dbReference>
<dbReference type="SUPFAM" id="SSF49785">
    <property type="entry name" value="Galactose-binding domain-like"/>
    <property type="match status" value="2"/>
</dbReference>
<dbReference type="InterPro" id="IPR013783">
    <property type="entry name" value="Ig-like_fold"/>
</dbReference>
<evidence type="ECO:0000259" key="4">
    <source>
        <dbReference type="PROSITE" id="PS51829"/>
    </source>
</evidence>
<dbReference type="InterPro" id="IPR008979">
    <property type="entry name" value="Galactose-bd-like_sf"/>
</dbReference>
<dbReference type="Pfam" id="PF18911">
    <property type="entry name" value="PKD_4"/>
    <property type="match status" value="1"/>
</dbReference>
<protein>
    <recommendedName>
        <fullName evidence="7">PKD domain-containing protein</fullName>
    </recommendedName>
</protein>
<dbReference type="OrthoDB" id="9765926at2"/>
<accession>A0A2D0NGG9</accession>
<sequence>MLSKQQIILWIICGLPTLLFGQNYSMNDPMIMDCSGIFFDGGGTGTPYSDSDVLTTTICSNGNTGSHVRLSFSDFEIATGDSLFFYDATTADPDSLLGTLNTFGKSGNNFITGQGFSVQATTANASGCLTLVFQPNNDGLVGSGWEATLSCGSACQNIFVELDSTDPAVMPADTGYIDLCPGETVMLSAVGDYPQSGIRYVQNDGLTSFRWMMDDGTTLDGQQISHVYDQPGGYVVQLVATDQNGCKNLNLLTQRVRVAPPPSFNTDIQYPICIGDTVSLTASNQPADNADVLIRPGVSGFPISGVRADSLPLPDGLEPYTASLVIKEFPADAVIETPEDLESICLNIEHSYLFDLDIIITCPNGQSDTLQQTSLLSGDISVLGEPYEADDTLNTGSNGHIPGIGYDYCFTSGAPLTWNEYINVNGHGQLPAGDYRPVQGFEQLIGCPLNGEWTLQVTDEIVDDNGWIFEWAVNFANRLLPFANSFSPAIVDYSWVNNPEVDFFSSDSIATYSGTAGDISYLLNATDEFGCSWDTSVVVTVLPETHPDCYECTQLLNRENDVLICNPESRQLDVTNNELVLDQPVSYIATPNVPVGFDNAPPGMPLQSVITAGNVVPSVLSDPASQILSVCVDLSTDRLGDIELYLQAPSGQRLELSTKNGGNSADGYSQVCFTPGAATAIDFAFPPYAGDYLPEGDFSDLTGAAIDGDWTLLVSDDANINESGVLKSWSISFQSTNEITYSWSPAFGLDCDECPNPMAAPSATTNYVVRATDLFGCTDRDTIVVAIASDLPEPQIGCEITSNGQITFNWQKVENFSLFDVRLTRNGNTAAWEGPITDLEYTINGLQLFDTVSLDLRVFADPNAPSCDNPEVRSTCVYASCVHEGQIEEVTPVSCSELSDGTISIMGVNGIEPYRYFIDDDTNGQDNGFFDGLSAGDHIVVIEDQTGCRDTTAFEVPAPLPLQASLEREKAVSCPDGDDGILRAMVSGGTMPYSYDWVGINRPDTGTVDGLAPGTYEVIITDQNNCTVSANFTLNNPTGMQITLEPVATSCFNTEDGAVVTSITGGTPDYTFLWDNGATVSEPNNFSPGQHCVTVTDGRGCQEVVCTTIEAPASLNIEETIIKPAECFDTNTGSATVVVSGGSGNYTYLWSDNLQQISQEAVRLRAGTYTVSITDDNSCEITTQVEVPEPGPLTATPSIDDALCFGSSDGAIRLEMSGGNAPFTFNWSNGGSQQEETGLSSGTYEVTVIDAKGCETAATATVGQPATAVTVAATQTDRGCAGTAENEVEALAEGGSGSGYTYSWNDANQQSGPVAIGLDANIYVVTAMDDRGCTGQDTIALTDLPEIEIGIIANSPSCSGIADGRMGVNQVEGGIGGDDPDNFDFMWNTGSSALTISGLAGDIEYSVTATDSRGCRGVQTRFLPQPDTISFDYVVTDVSCNQGSDGTIGVENIAGPNSGFTISWGVATGGQTGPMAERLPAGNYRVTITDSKGCRNFSSIRVNQPDPIAIQFQTVDISCFGGNEGSITAIATGGQPDYTYQWSNSLDPVASVSNLSAGDYTLTVTDTNNCESVATVEIDQPATVEVNLNITDVSCFGNRDGRIEITTNGGTPPYMYSLNNINYNGVSTVIGLEAGDRVVYVRDAKGCLYAQPVTVASPPEFQLDLGPDITINLGDTVDLNVALIDAAGGIADLFWSAPYSGTLSCEQCDMPAAFPQNSIIYSVTGYDGNGCEAEDQVRVRVEKPRVVLVPTGFSPNGDQANDRLIVHGLEGTTIKVFRIFDRWGQLLFEKYDFPVNDPAEGWDGTFRGEPLNSGVYIWYLEAIYPFDQVEESFKGQTTLIR</sequence>
<comment type="caution">
    <text evidence="5">The sequence shown here is derived from an EMBL/GenBank/DDBJ whole genome shotgun (WGS) entry which is preliminary data.</text>
</comment>
<keyword evidence="6" id="KW-1185">Reference proteome</keyword>
<feature type="domain" description="PKD" evidence="3">
    <location>
        <begin position="207"/>
        <end position="245"/>
    </location>
</feature>
<name>A0A2D0NGG9_FLAN2</name>
<dbReference type="PROSITE" id="PS51829">
    <property type="entry name" value="P_HOMO_B"/>
    <property type="match status" value="1"/>
</dbReference>
<proteinExistence type="predicted"/>
<dbReference type="InterPro" id="IPR025667">
    <property type="entry name" value="SprB_repeat"/>
</dbReference>
<dbReference type="Pfam" id="PF13573">
    <property type="entry name" value="SprB"/>
    <property type="match status" value="5"/>
</dbReference>
<dbReference type="EMBL" id="PDUD01000009">
    <property type="protein sequence ID" value="PHN07591.1"/>
    <property type="molecule type" value="Genomic_DNA"/>
</dbReference>
<dbReference type="Pfam" id="PF01483">
    <property type="entry name" value="P_proprotein"/>
    <property type="match status" value="1"/>
</dbReference>
<evidence type="ECO:0000313" key="5">
    <source>
        <dbReference type="EMBL" id="PHN07591.1"/>
    </source>
</evidence>
<dbReference type="Proteomes" id="UP000223913">
    <property type="component" value="Unassembled WGS sequence"/>
</dbReference>
<dbReference type="InterPro" id="IPR026341">
    <property type="entry name" value="T9SS_type_B"/>
</dbReference>